<dbReference type="Pfam" id="PF00096">
    <property type="entry name" value="zf-C2H2"/>
    <property type="match status" value="4"/>
</dbReference>
<dbReference type="InterPro" id="IPR036236">
    <property type="entry name" value="Znf_C2H2_sf"/>
</dbReference>
<dbReference type="FunFam" id="3.30.160.60:FF:000125">
    <property type="entry name" value="Putative zinc finger protein 143"/>
    <property type="match status" value="1"/>
</dbReference>
<evidence type="ECO:0000256" key="3">
    <source>
        <dbReference type="ARBA" id="ARBA00022737"/>
    </source>
</evidence>
<dbReference type="HOGENOM" id="CLU_1415121_0_0_1"/>
<name>M5FYA8_DACPD</name>
<evidence type="ECO:0000313" key="10">
    <source>
        <dbReference type="EMBL" id="EJU00810.1"/>
    </source>
</evidence>
<dbReference type="GO" id="GO:0008270">
    <property type="term" value="F:zinc ion binding"/>
    <property type="evidence" value="ECO:0007669"/>
    <property type="project" value="UniProtKB-KW"/>
</dbReference>
<feature type="domain" description="C2H2-type" evidence="9">
    <location>
        <begin position="72"/>
        <end position="99"/>
    </location>
</feature>
<dbReference type="OMA" id="ARVNICD"/>
<evidence type="ECO:0000313" key="11">
    <source>
        <dbReference type="Proteomes" id="UP000030653"/>
    </source>
</evidence>
<feature type="compositionally biased region" description="Low complexity" evidence="8">
    <location>
        <begin position="11"/>
        <end position="25"/>
    </location>
</feature>
<evidence type="ECO:0000256" key="8">
    <source>
        <dbReference type="SAM" id="MobiDB-lite"/>
    </source>
</evidence>
<dbReference type="PROSITE" id="PS00028">
    <property type="entry name" value="ZINC_FINGER_C2H2_1"/>
    <property type="match status" value="4"/>
</dbReference>
<dbReference type="GO" id="GO:0000978">
    <property type="term" value="F:RNA polymerase II cis-regulatory region sequence-specific DNA binding"/>
    <property type="evidence" value="ECO:0007669"/>
    <property type="project" value="UniProtKB-ARBA"/>
</dbReference>
<evidence type="ECO:0000259" key="9">
    <source>
        <dbReference type="PROSITE" id="PS50157"/>
    </source>
</evidence>
<dbReference type="GeneID" id="63690295"/>
<dbReference type="GO" id="GO:0005634">
    <property type="term" value="C:nucleus"/>
    <property type="evidence" value="ECO:0007669"/>
    <property type="project" value="UniProtKB-SubCell"/>
</dbReference>
<dbReference type="STRING" id="1858805.M5FYA8"/>
<comment type="subcellular location">
    <subcellularLocation>
        <location evidence="1">Nucleus</location>
    </subcellularLocation>
</comment>
<evidence type="ECO:0000256" key="4">
    <source>
        <dbReference type="ARBA" id="ARBA00022771"/>
    </source>
</evidence>
<gene>
    <name evidence="10" type="ORF">DACRYDRAFT_54123</name>
</gene>
<dbReference type="PROSITE" id="PS50157">
    <property type="entry name" value="ZINC_FINGER_C2H2_2"/>
    <property type="match status" value="4"/>
</dbReference>
<dbReference type="PANTHER" id="PTHR19818">
    <property type="entry name" value="ZINC FINGER PROTEIN ZIC AND GLI"/>
    <property type="match status" value="1"/>
</dbReference>
<sequence>MGRISSPPSVTAATTETGATGGASESPEDASTNPYNDITEILAHLHAHLESTAAAANASGAGHDTGDEARVNICDECQKPFSRKSDLARHKRIHTGERPFRCPQPGCGKAFIQRSALTVHSRVHSGERPHNCEYPGCDKTFGDSSSLARHRRTHTGRRPYHCSEPDCEKTFTRRTTLNRHMLTHRPGYVPEL</sequence>
<dbReference type="PANTHER" id="PTHR19818:SF159">
    <property type="entry name" value="C2H2-TYPE DOMAIN-CONTAINING PROTEIN"/>
    <property type="match status" value="1"/>
</dbReference>
<dbReference type="Gene3D" id="3.30.160.60">
    <property type="entry name" value="Classic Zinc Finger"/>
    <property type="match status" value="4"/>
</dbReference>
<keyword evidence="4 7" id="KW-0863">Zinc-finger</keyword>
<keyword evidence="6" id="KW-0539">Nucleus</keyword>
<keyword evidence="2" id="KW-0479">Metal-binding</keyword>
<evidence type="ECO:0000256" key="5">
    <source>
        <dbReference type="ARBA" id="ARBA00022833"/>
    </source>
</evidence>
<protein>
    <recommendedName>
        <fullName evidence="9">C2H2-type domain-containing protein</fullName>
    </recommendedName>
</protein>
<dbReference type="FunFam" id="3.30.160.60:FF:000688">
    <property type="entry name" value="zinc finger protein 197 isoform X1"/>
    <property type="match status" value="1"/>
</dbReference>
<organism evidence="10 11">
    <name type="scientific">Dacryopinax primogenitus (strain DJM 731)</name>
    <name type="common">Brown rot fungus</name>
    <dbReference type="NCBI Taxonomy" id="1858805"/>
    <lineage>
        <taxon>Eukaryota</taxon>
        <taxon>Fungi</taxon>
        <taxon>Dikarya</taxon>
        <taxon>Basidiomycota</taxon>
        <taxon>Agaricomycotina</taxon>
        <taxon>Dacrymycetes</taxon>
        <taxon>Dacrymycetales</taxon>
        <taxon>Dacrymycetaceae</taxon>
        <taxon>Dacryopinax</taxon>
    </lineage>
</organism>
<keyword evidence="5" id="KW-0862">Zinc</keyword>
<feature type="region of interest" description="Disordered" evidence="8">
    <location>
        <begin position="1"/>
        <end position="34"/>
    </location>
</feature>
<evidence type="ECO:0000256" key="1">
    <source>
        <dbReference type="ARBA" id="ARBA00004123"/>
    </source>
</evidence>
<accession>M5FYA8</accession>
<evidence type="ECO:0000256" key="7">
    <source>
        <dbReference type="PROSITE-ProRule" id="PRU00042"/>
    </source>
</evidence>
<dbReference type="OrthoDB" id="654211at2759"/>
<proteinExistence type="predicted"/>
<dbReference type="SMART" id="SM00355">
    <property type="entry name" value="ZnF_C2H2"/>
    <property type="match status" value="4"/>
</dbReference>
<reference evidence="10 11" key="1">
    <citation type="journal article" date="2012" name="Science">
        <title>The Paleozoic origin of enzymatic lignin decomposition reconstructed from 31 fungal genomes.</title>
        <authorList>
            <person name="Floudas D."/>
            <person name="Binder M."/>
            <person name="Riley R."/>
            <person name="Barry K."/>
            <person name="Blanchette R.A."/>
            <person name="Henrissat B."/>
            <person name="Martinez A.T."/>
            <person name="Otillar R."/>
            <person name="Spatafora J.W."/>
            <person name="Yadav J.S."/>
            <person name="Aerts A."/>
            <person name="Benoit I."/>
            <person name="Boyd A."/>
            <person name="Carlson A."/>
            <person name="Copeland A."/>
            <person name="Coutinho P.M."/>
            <person name="de Vries R.P."/>
            <person name="Ferreira P."/>
            <person name="Findley K."/>
            <person name="Foster B."/>
            <person name="Gaskell J."/>
            <person name="Glotzer D."/>
            <person name="Gorecki P."/>
            <person name="Heitman J."/>
            <person name="Hesse C."/>
            <person name="Hori C."/>
            <person name="Igarashi K."/>
            <person name="Jurgens J.A."/>
            <person name="Kallen N."/>
            <person name="Kersten P."/>
            <person name="Kohler A."/>
            <person name="Kuees U."/>
            <person name="Kumar T.K.A."/>
            <person name="Kuo A."/>
            <person name="LaButti K."/>
            <person name="Larrondo L.F."/>
            <person name="Lindquist E."/>
            <person name="Ling A."/>
            <person name="Lombard V."/>
            <person name="Lucas S."/>
            <person name="Lundell T."/>
            <person name="Martin R."/>
            <person name="McLaughlin D.J."/>
            <person name="Morgenstern I."/>
            <person name="Morin E."/>
            <person name="Murat C."/>
            <person name="Nagy L.G."/>
            <person name="Nolan M."/>
            <person name="Ohm R.A."/>
            <person name="Patyshakuliyeva A."/>
            <person name="Rokas A."/>
            <person name="Ruiz-Duenas F.J."/>
            <person name="Sabat G."/>
            <person name="Salamov A."/>
            <person name="Samejima M."/>
            <person name="Schmutz J."/>
            <person name="Slot J.C."/>
            <person name="St John F."/>
            <person name="Stenlid J."/>
            <person name="Sun H."/>
            <person name="Sun S."/>
            <person name="Syed K."/>
            <person name="Tsang A."/>
            <person name="Wiebenga A."/>
            <person name="Young D."/>
            <person name="Pisabarro A."/>
            <person name="Eastwood D.C."/>
            <person name="Martin F."/>
            <person name="Cullen D."/>
            <person name="Grigoriev I.V."/>
            <person name="Hibbett D.S."/>
        </authorList>
    </citation>
    <scope>NUCLEOTIDE SEQUENCE [LARGE SCALE GENOMIC DNA]</scope>
    <source>
        <strain evidence="10 11">DJM-731 SS1</strain>
    </source>
</reference>
<feature type="domain" description="C2H2-type" evidence="9">
    <location>
        <begin position="100"/>
        <end position="129"/>
    </location>
</feature>
<dbReference type="EMBL" id="JH795866">
    <property type="protein sequence ID" value="EJU00810.1"/>
    <property type="molecule type" value="Genomic_DNA"/>
</dbReference>
<dbReference type="FunFam" id="3.30.160.60:FF:000744">
    <property type="entry name" value="zinc finger E-box-binding homeobox 1"/>
    <property type="match status" value="1"/>
</dbReference>
<dbReference type="AlphaFoldDB" id="M5FYA8"/>
<evidence type="ECO:0000256" key="2">
    <source>
        <dbReference type="ARBA" id="ARBA00022723"/>
    </source>
</evidence>
<dbReference type="InterPro" id="IPR050329">
    <property type="entry name" value="GLI_C2H2-zinc-finger"/>
</dbReference>
<evidence type="ECO:0000256" key="6">
    <source>
        <dbReference type="ARBA" id="ARBA00023242"/>
    </source>
</evidence>
<keyword evidence="3" id="KW-0677">Repeat</keyword>
<feature type="domain" description="C2H2-type" evidence="9">
    <location>
        <begin position="130"/>
        <end position="159"/>
    </location>
</feature>
<feature type="domain" description="C2H2-type" evidence="9">
    <location>
        <begin position="160"/>
        <end position="184"/>
    </location>
</feature>
<dbReference type="Proteomes" id="UP000030653">
    <property type="component" value="Unassembled WGS sequence"/>
</dbReference>
<keyword evidence="11" id="KW-1185">Reference proteome</keyword>
<dbReference type="SUPFAM" id="SSF57667">
    <property type="entry name" value="beta-beta-alpha zinc fingers"/>
    <property type="match status" value="2"/>
</dbReference>
<dbReference type="InterPro" id="IPR013087">
    <property type="entry name" value="Znf_C2H2_type"/>
</dbReference>
<dbReference type="GO" id="GO:0045944">
    <property type="term" value="P:positive regulation of transcription by RNA polymerase II"/>
    <property type="evidence" value="ECO:0007669"/>
    <property type="project" value="UniProtKB-ARBA"/>
</dbReference>
<dbReference type="FunFam" id="3.30.160.60:FF:001818">
    <property type="entry name" value="GDNF-inducible zinc finger protein 1 isoform X1"/>
    <property type="match status" value="1"/>
</dbReference>
<dbReference type="RefSeq" id="XP_040627707.1">
    <property type="nucleotide sequence ID" value="XM_040775233.1"/>
</dbReference>
<dbReference type="GO" id="GO:0000981">
    <property type="term" value="F:DNA-binding transcription factor activity, RNA polymerase II-specific"/>
    <property type="evidence" value="ECO:0007669"/>
    <property type="project" value="TreeGrafter"/>
</dbReference>